<dbReference type="Gene3D" id="3.40.50.1820">
    <property type="entry name" value="alpha/beta hydrolase"/>
    <property type="match status" value="1"/>
</dbReference>
<keyword evidence="3" id="KW-0012">Acyltransferase</keyword>
<evidence type="ECO:0000259" key="2">
    <source>
        <dbReference type="Pfam" id="PF00561"/>
    </source>
</evidence>
<keyword evidence="3" id="KW-0378">Hydrolase</keyword>
<dbReference type="HOGENOM" id="CLU_020336_13_2_0"/>
<organism evidence="3 4">
    <name type="scientific">Chloracidobacterium thermophilum (strain B)</name>
    <dbReference type="NCBI Taxonomy" id="981222"/>
    <lineage>
        <taxon>Bacteria</taxon>
        <taxon>Pseudomonadati</taxon>
        <taxon>Acidobacteriota</taxon>
        <taxon>Terriglobia</taxon>
        <taxon>Terriglobales</taxon>
        <taxon>Acidobacteriaceae</taxon>
        <taxon>Chloracidobacterium</taxon>
    </lineage>
</organism>
<feature type="domain" description="AB hydrolase-1" evidence="2">
    <location>
        <begin position="94"/>
        <end position="332"/>
    </location>
</feature>
<dbReference type="GO" id="GO:0016746">
    <property type="term" value="F:acyltransferase activity"/>
    <property type="evidence" value="ECO:0007669"/>
    <property type="project" value="UniProtKB-KW"/>
</dbReference>
<dbReference type="Proteomes" id="UP000006791">
    <property type="component" value="Chromosome 1"/>
</dbReference>
<keyword evidence="4" id="KW-1185">Reference proteome</keyword>
<dbReference type="KEGG" id="ctm:Cabther_A0818"/>
<protein>
    <submittedName>
        <fullName evidence="3">Putative hydrolases or acyltransferases (Alpha/beta hydrolase superfamily)</fullName>
    </submittedName>
</protein>
<evidence type="ECO:0000313" key="4">
    <source>
        <dbReference type="Proteomes" id="UP000006791"/>
    </source>
</evidence>
<evidence type="ECO:0000256" key="1">
    <source>
        <dbReference type="SAM" id="MobiDB-lite"/>
    </source>
</evidence>
<accession>G2LIB7</accession>
<gene>
    <name evidence="3" type="ordered locus">Cabther_A0818</name>
</gene>
<dbReference type="PRINTS" id="PR00111">
    <property type="entry name" value="ABHYDROLASE"/>
</dbReference>
<dbReference type="PANTHER" id="PTHR43689:SF8">
    <property type="entry name" value="ALPHA_BETA-HYDROLASES SUPERFAMILY PROTEIN"/>
    <property type="match status" value="1"/>
</dbReference>
<dbReference type="AlphaFoldDB" id="G2LIB7"/>
<dbReference type="Pfam" id="PF00561">
    <property type="entry name" value="Abhydrolase_1"/>
    <property type="match status" value="1"/>
</dbReference>
<name>G2LIB7_CHLTF</name>
<dbReference type="InterPro" id="IPR000639">
    <property type="entry name" value="Epox_hydrolase-like"/>
</dbReference>
<sequence length="408" mass="44472">MNVWCWDGSQAGFRYGASELVVFGGSDFVKAKQWLAALGGATLAGGLAWQYLKRPRDVRWIDYVGELPHPDASRFTVVDGVRLHYQEFGAPDAPVLLLLHGYCSSNYTWKDVVEPLAAAGYRVIAPDLKGFGFSEKPADRRYHVQDHAQLVIGLLDRLGIETATFVGNSFGGAVALACALMWASRVTGLVLIDAAYNDAPLRQYPFSLYARIARTWLVGEAAVPLLMATRQTSETLLRGFFHDQQVVTPERITAYFRALRTVEGQRAALTTARQWDLNWIEQELSGITVPVLIIWGEYDRSIPVTLGVRLRARLPQAEFVVIPDCGHIPEEERPEETTALILDFCRRQAVRPVPSLAASATAALAAGASSTGAPVNLAVAVQPDTSASADTTPPHTTSPQAAEESPAE</sequence>
<feature type="compositionally biased region" description="Polar residues" evidence="1">
    <location>
        <begin position="383"/>
        <end position="400"/>
    </location>
</feature>
<dbReference type="SUPFAM" id="SSF53474">
    <property type="entry name" value="alpha/beta-Hydrolases"/>
    <property type="match status" value="1"/>
</dbReference>
<evidence type="ECO:0000313" key="3">
    <source>
        <dbReference type="EMBL" id="AEP11575.1"/>
    </source>
</evidence>
<dbReference type="PRINTS" id="PR00412">
    <property type="entry name" value="EPOXHYDRLASE"/>
</dbReference>
<dbReference type="STRING" id="981222.Cabther_A0818"/>
<proteinExistence type="predicted"/>
<dbReference type="InterPro" id="IPR029058">
    <property type="entry name" value="AB_hydrolase_fold"/>
</dbReference>
<dbReference type="InterPro" id="IPR000073">
    <property type="entry name" value="AB_hydrolase_1"/>
</dbReference>
<dbReference type="PANTHER" id="PTHR43689">
    <property type="entry name" value="HYDROLASE"/>
    <property type="match status" value="1"/>
</dbReference>
<reference evidence="3 4" key="1">
    <citation type="journal article" date="2012" name="Environ. Microbiol.">
        <title>Complete genome of Candidatus Chloracidobacterium thermophilum, a chlorophyll-based photoheterotroph belonging to the phylum Acidobacteria.</title>
        <authorList>
            <person name="Garcia Costas A.M."/>
            <person name="Liu Z."/>
            <person name="Tomsho L.P."/>
            <person name="Schuster S.C."/>
            <person name="Ward D.M."/>
            <person name="Bryant D.A."/>
        </authorList>
    </citation>
    <scope>NUCLEOTIDE SEQUENCE [LARGE SCALE GENOMIC DNA]</scope>
    <source>
        <strain evidence="3 4">B</strain>
    </source>
</reference>
<dbReference type="GO" id="GO:0016787">
    <property type="term" value="F:hydrolase activity"/>
    <property type="evidence" value="ECO:0007669"/>
    <property type="project" value="UniProtKB-KW"/>
</dbReference>
<feature type="region of interest" description="Disordered" evidence="1">
    <location>
        <begin position="379"/>
        <end position="408"/>
    </location>
</feature>
<dbReference type="EMBL" id="CP002514">
    <property type="protein sequence ID" value="AEP11575.1"/>
    <property type="molecule type" value="Genomic_DNA"/>
</dbReference>
<keyword evidence="3" id="KW-0808">Transferase</keyword>